<keyword evidence="2" id="KW-0812">Transmembrane</keyword>
<evidence type="ECO:0000313" key="4">
    <source>
        <dbReference type="Proteomes" id="UP000234857"/>
    </source>
</evidence>
<protein>
    <recommendedName>
        <fullName evidence="5">MATE family efflux transporter</fullName>
    </recommendedName>
</protein>
<proteinExistence type="predicted"/>
<dbReference type="Proteomes" id="UP000234857">
    <property type="component" value="Unassembled WGS sequence"/>
</dbReference>
<feature type="transmembrane region" description="Helical" evidence="2">
    <location>
        <begin position="316"/>
        <end position="339"/>
    </location>
</feature>
<dbReference type="CDD" id="cd13137">
    <property type="entry name" value="MATE_NorM_like"/>
    <property type="match status" value="1"/>
</dbReference>
<dbReference type="Pfam" id="PF01554">
    <property type="entry name" value="MatE"/>
    <property type="match status" value="2"/>
</dbReference>
<dbReference type="GO" id="GO:0015297">
    <property type="term" value="F:antiporter activity"/>
    <property type="evidence" value="ECO:0007669"/>
    <property type="project" value="InterPro"/>
</dbReference>
<dbReference type="PANTHER" id="PTHR43298:SF2">
    <property type="entry name" value="FMN_FAD EXPORTER YEEO-RELATED"/>
    <property type="match status" value="1"/>
</dbReference>
<keyword evidence="1" id="KW-0813">Transport</keyword>
<accession>A0A2N5ZJK8</accession>
<evidence type="ECO:0000256" key="2">
    <source>
        <dbReference type="SAM" id="Phobius"/>
    </source>
</evidence>
<name>A0A2N5ZJK8_MUIH1</name>
<dbReference type="PANTHER" id="PTHR43298">
    <property type="entry name" value="MULTIDRUG RESISTANCE PROTEIN NORM-RELATED"/>
    <property type="match status" value="1"/>
</dbReference>
<feature type="transmembrane region" description="Helical" evidence="2">
    <location>
        <begin position="12"/>
        <end position="33"/>
    </location>
</feature>
<feature type="transmembrane region" description="Helical" evidence="2">
    <location>
        <begin position="283"/>
        <end position="304"/>
    </location>
</feature>
<dbReference type="EMBL" id="PKTG01000047">
    <property type="protein sequence ID" value="PLX18875.1"/>
    <property type="molecule type" value="Genomic_DNA"/>
</dbReference>
<reference evidence="3 4" key="1">
    <citation type="submission" date="2017-11" db="EMBL/GenBank/DDBJ databases">
        <title>Genome-resolved metagenomics identifies genetic mobility, metabolic interactions, and unexpected diversity in perchlorate-reducing communities.</title>
        <authorList>
            <person name="Barnum T.P."/>
            <person name="Figueroa I.A."/>
            <person name="Carlstrom C.I."/>
            <person name="Lucas L.N."/>
            <person name="Engelbrektson A.L."/>
            <person name="Coates J.D."/>
        </authorList>
    </citation>
    <scope>NUCLEOTIDE SEQUENCE [LARGE SCALE GENOMIC DNA]</scope>
    <source>
        <strain evidence="3">BM706</strain>
    </source>
</reference>
<sequence>MTSIYDKKISKQIFSLAFPTWIAFLSKDLLGIADMLFVSRLGAKSIAAVSLSGIILGIIFMMGHGISSGTVALVSQAVGRKDKEGSKLYASQSISLSFITGLVISIICIPFSDHIISAVGGKGEVITLGSSYLSIIALVAPVLLMLVSMETSIRGNNDAKTPFKSMLIANVVNIVLDPILIYGWFGFPEFGVNGSAIATMIAIIVAFCILTYSILIGKHKNNIVNSKEFIPKPLIFKKIFNIGIFSSGKMFIMNIFGLFFMRLVSSFGTVALAAFGIGLRLRIMIFGPSMGFGVASSVLTGQFIGAKRPDKAKTAIIQTTFSIIIICLIFNFLFFFFARDIISWFSSEPDILKAGITFLRWFSFSFIFL</sequence>
<feature type="transmembrane region" description="Helical" evidence="2">
    <location>
        <begin position="45"/>
        <end position="74"/>
    </location>
</feature>
<feature type="transmembrane region" description="Helical" evidence="2">
    <location>
        <begin position="132"/>
        <end position="153"/>
    </location>
</feature>
<evidence type="ECO:0000256" key="1">
    <source>
        <dbReference type="ARBA" id="ARBA00022448"/>
    </source>
</evidence>
<dbReference type="AlphaFoldDB" id="A0A2N5ZJK8"/>
<dbReference type="GO" id="GO:0042910">
    <property type="term" value="F:xenobiotic transmembrane transporter activity"/>
    <property type="evidence" value="ECO:0007669"/>
    <property type="project" value="InterPro"/>
</dbReference>
<dbReference type="InterPro" id="IPR050222">
    <property type="entry name" value="MATE_MdtK"/>
</dbReference>
<feature type="transmembrane region" description="Helical" evidence="2">
    <location>
        <begin position="94"/>
        <end position="112"/>
    </location>
</feature>
<dbReference type="InterPro" id="IPR002528">
    <property type="entry name" value="MATE_fam"/>
</dbReference>
<evidence type="ECO:0000313" key="3">
    <source>
        <dbReference type="EMBL" id="PLX18875.1"/>
    </source>
</evidence>
<feature type="transmembrane region" description="Helical" evidence="2">
    <location>
        <begin position="197"/>
        <end position="217"/>
    </location>
</feature>
<feature type="transmembrane region" description="Helical" evidence="2">
    <location>
        <begin position="165"/>
        <end position="185"/>
    </location>
</feature>
<organism evidence="3 4">
    <name type="scientific">Muiribacterium halophilum</name>
    <dbReference type="NCBI Taxonomy" id="2053465"/>
    <lineage>
        <taxon>Bacteria</taxon>
        <taxon>Candidatus Muiribacteriota</taxon>
        <taxon>Candidatus Muiribacteriia</taxon>
        <taxon>Candidatus Muiribacteriales</taxon>
        <taxon>Candidatus Muiribacteriaceae</taxon>
        <taxon>Candidatus Muiribacterium</taxon>
    </lineage>
</organism>
<keyword evidence="2" id="KW-0472">Membrane</keyword>
<evidence type="ECO:0008006" key="5">
    <source>
        <dbReference type="Google" id="ProtNLM"/>
    </source>
</evidence>
<comment type="caution">
    <text evidence="3">The sequence shown here is derived from an EMBL/GenBank/DDBJ whole genome shotgun (WGS) entry which is preliminary data.</text>
</comment>
<dbReference type="NCBIfam" id="TIGR00797">
    <property type="entry name" value="matE"/>
    <property type="match status" value="1"/>
</dbReference>
<dbReference type="GO" id="GO:0005886">
    <property type="term" value="C:plasma membrane"/>
    <property type="evidence" value="ECO:0007669"/>
    <property type="project" value="TreeGrafter"/>
</dbReference>
<gene>
    <name evidence="3" type="ORF">C0601_03455</name>
</gene>
<keyword evidence="2" id="KW-1133">Transmembrane helix</keyword>